<protein>
    <submittedName>
        <fullName evidence="2">Uncharacterized protein</fullName>
    </submittedName>
</protein>
<sequence>MMFVLPIKPIGAYVPEVVLLLNFVKSHLKCFCTTPYTPFNAPAHTSNPAPNWKCSGLKDISKSAARVKLQNLLIEWWLRSAVAEHINHHMNTPNIKLTTVLGK</sequence>
<gene>
    <name evidence="2" type="ORF">MM415A00499_0013</name>
    <name evidence="1" type="ORF">MM415B01425_0018</name>
</gene>
<reference evidence="2" key="1">
    <citation type="submission" date="2020-03" db="EMBL/GenBank/DDBJ databases">
        <title>The deep terrestrial virosphere.</title>
        <authorList>
            <person name="Holmfeldt K."/>
            <person name="Nilsson E."/>
            <person name="Simone D."/>
            <person name="Lopez-Fernandez M."/>
            <person name="Wu X."/>
            <person name="de Brujin I."/>
            <person name="Lundin D."/>
            <person name="Andersson A."/>
            <person name="Bertilsson S."/>
            <person name="Dopson M."/>
        </authorList>
    </citation>
    <scope>NUCLEOTIDE SEQUENCE</scope>
    <source>
        <strain evidence="2">MM415A00499</strain>
        <strain evidence="1">MM415B01425</strain>
    </source>
</reference>
<proteinExistence type="predicted"/>
<accession>A0A6M3KK17</accession>
<dbReference type="EMBL" id="MT141334">
    <property type="protein sequence ID" value="QJA58673.1"/>
    <property type="molecule type" value="Genomic_DNA"/>
</dbReference>
<organism evidence="2">
    <name type="scientific">viral metagenome</name>
    <dbReference type="NCBI Taxonomy" id="1070528"/>
    <lineage>
        <taxon>unclassified sequences</taxon>
        <taxon>metagenomes</taxon>
        <taxon>organismal metagenomes</taxon>
    </lineage>
</organism>
<dbReference type="EMBL" id="MT142468">
    <property type="protein sequence ID" value="QJA81738.1"/>
    <property type="molecule type" value="Genomic_DNA"/>
</dbReference>
<evidence type="ECO:0000313" key="1">
    <source>
        <dbReference type="EMBL" id="QJA58673.1"/>
    </source>
</evidence>
<dbReference type="AlphaFoldDB" id="A0A6M3KK17"/>
<name>A0A6M3KK17_9ZZZZ</name>
<evidence type="ECO:0000313" key="2">
    <source>
        <dbReference type="EMBL" id="QJA81738.1"/>
    </source>
</evidence>